<reference evidence="2" key="1">
    <citation type="submission" date="2016-11" db="EMBL/GenBank/DDBJ databases">
        <authorList>
            <person name="Varghese N."/>
            <person name="Submissions S."/>
        </authorList>
    </citation>
    <scope>NUCLEOTIDE SEQUENCE [LARGE SCALE GENOMIC DNA]</scope>
    <source>
        <strain evidence="2">DSM 16219</strain>
    </source>
</reference>
<evidence type="ECO:0008006" key="3">
    <source>
        <dbReference type="Google" id="ProtNLM"/>
    </source>
</evidence>
<proteinExistence type="predicted"/>
<accession>A0A1M6SQ52</accession>
<evidence type="ECO:0000313" key="2">
    <source>
        <dbReference type="Proteomes" id="UP000183994"/>
    </source>
</evidence>
<dbReference type="RefSeq" id="WP_073477547.1">
    <property type="nucleotide sequence ID" value="NZ_FQZU01000025.1"/>
</dbReference>
<dbReference type="AlphaFoldDB" id="A0A1M6SQ52"/>
<name>A0A1M6SQ52_9BACT</name>
<dbReference type="InterPro" id="IPR024486">
    <property type="entry name" value="DUF2617"/>
</dbReference>
<dbReference type="Proteomes" id="UP000183994">
    <property type="component" value="Unassembled WGS sequence"/>
</dbReference>
<keyword evidence="2" id="KW-1185">Reference proteome</keyword>
<dbReference type="STRING" id="1121393.SAMN02745216_03497"/>
<protein>
    <recommendedName>
        <fullName evidence="3">DUF2617 domain-containing protein</fullName>
    </recommendedName>
</protein>
<dbReference type="Pfam" id="PF10936">
    <property type="entry name" value="DUF2617"/>
    <property type="match status" value="1"/>
</dbReference>
<sequence length="196" mass="21727">MQTDQSPYVDMSASDLRLTLLADPVDPACFHVLEAERLEANGLELEARIIGASHWITFRTPQNCVHELFSCHDAANGKVLGQYGPLKAPFGPVESLVMDEMEYSFQYRIASLKALDPDAREIRESALQAADRDRQTGLIHDFPAQDGLPAPQTIVWACLDKGLLKLATIHSYPNEDALVITRTRIITKLDGRAPQS</sequence>
<gene>
    <name evidence="1" type="ORF">SAMN02745216_03497</name>
</gene>
<dbReference type="EMBL" id="FQZU01000025">
    <property type="protein sequence ID" value="SHK46884.1"/>
    <property type="molecule type" value="Genomic_DNA"/>
</dbReference>
<dbReference type="OrthoDB" id="4462506at2"/>
<organism evidence="1 2">
    <name type="scientific">Desulfatibacillum alkenivorans DSM 16219</name>
    <dbReference type="NCBI Taxonomy" id="1121393"/>
    <lineage>
        <taxon>Bacteria</taxon>
        <taxon>Pseudomonadati</taxon>
        <taxon>Thermodesulfobacteriota</taxon>
        <taxon>Desulfobacteria</taxon>
        <taxon>Desulfobacterales</taxon>
        <taxon>Desulfatibacillaceae</taxon>
        <taxon>Desulfatibacillum</taxon>
    </lineage>
</organism>
<evidence type="ECO:0000313" key="1">
    <source>
        <dbReference type="EMBL" id="SHK46884.1"/>
    </source>
</evidence>